<dbReference type="InterPro" id="IPR011006">
    <property type="entry name" value="CheY-like_superfamily"/>
</dbReference>
<dbReference type="CDD" id="cd17557">
    <property type="entry name" value="REC_Rcp-like"/>
    <property type="match status" value="1"/>
</dbReference>
<sequence>MSHANKVVILLVEDNEGDIVLTQVAMREAKLANHLLIARDGDEALDILHKRNGYEDAPTPDLILLDLNLPKTDGHEVLASMKTQEDLRRIPVVVLTTSESDADRIKSYNLHANCFVSKPLKASSFVKVVQDIETFWLSIVRLPPKPATE</sequence>
<dbReference type="InterPro" id="IPR001789">
    <property type="entry name" value="Sig_transdc_resp-reg_receiver"/>
</dbReference>
<evidence type="ECO:0000259" key="2">
    <source>
        <dbReference type="PROSITE" id="PS50110"/>
    </source>
</evidence>
<feature type="domain" description="Response regulatory" evidence="2">
    <location>
        <begin position="8"/>
        <end position="133"/>
    </location>
</feature>
<dbReference type="SMART" id="SM00448">
    <property type="entry name" value="REC"/>
    <property type="match status" value="1"/>
</dbReference>
<dbReference type="AlphaFoldDB" id="A0A1M4N6K4"/>
<dbReference type="Gene3D" id="3.40.50.2300">
    <property type="match status" value="1"/>
</dbReference>
<keyword evidence="4" id="KW-1185">Reference proteome</keyword>
<dbReference type="Proteomes" id="UP000184085">
    <property type="component" value="Unassembled WGS sequence"/>
</dbReference>
<accession>A0A1M4N6K4</accession>
<evidence type="ECO:0000256" key="1">
    <source>
        <dbReference type="PROSITE-ProRule" id="PRU00169"/>
    </source>
</evidence>
<dbReference type="PANTHER" id="PTHR44520:SF2">
    <property type="entry name" value="RESPONSE REGULATOR RCP1"/>
    <property type="match status" value="1"/>
</dbReference>
<dbReference type="SUPFAM" id="SSF52172">
    <property type="entry name" value="CheY-like"/>
    <property type="match status" value="1"/>
</dbReference>
<gene>
    <name evidence="3" type="ORF">KARMA_2953</name>
</gene>
<dbReference type="Pfam" id="PF00072">
    <property type="entry name" value="Response_reg"/>
    <property type="match status" value="1"/>
</dbReference>
<name>A0A1M4N6K4_9RHOB</name>
<evidence type="ECO:0000313" key="4">
    <source>
        <dbReference type="Proteomes" id="UP000184085"/>
    </source>
</evidence>
<organism evidence="3 4">
    <name type="scientific">Donghicola eburneus</name>
    <dbReference type="NCBI Taxonomy" id="393278"/>
    <lineage>
        <taxon>Bacteria</taxon>
        <taxon>Pseudomonadati</taxon>
        <taxon>Pseudomonadota</taxon>
        <taxon>Alphaproteobacteria</taxon>
        <taxon>Rhodobacterales</taxon>
        <taxon>Roseobacteraceae</taxon>
        <taxon>Donghicola</taxon>
    </lineage>
</organism>
<evidence type="ECO:0000313" key="3">
    <source>
        <dbReference type="EMBL" id="SCM68726.1"/>
    </source>
</evidence>
<dbReference type="InterPro" id="IPR052893">
    <property type="entry name" value="TCS_response_regulator"/>
</dbReference>
<dbReference type="GO" id="GO:0000160">
    <property type="term" value="P:phosphorelay signal transduction system"/>
    <property type="evidence" value="ECO:0007669"/>
    <property type="project" value="InterPro"/>
</dbReference>
<feature type="modified residue" description="4-aspartylphosphate" evidence="1">
    <location>
        <position position="66"/>
    </location>
</feature>
<proteinExistence type="predicted"/>
<dbReference type="EMBL" id="FMJB01000059">
    <property type="protein sequence ID" value="SCM68726.1"/>
    <property type="molecule type" value="Genomic_DNA"/>
</dbReference>
<reference evidence="4" key="1">
    <citation type="submission" date="2016-09" db="EMBL/GenBank/DDBJ databases">
        <authorList>
            <person name="Wibberg D."/>
        </authorList>
    </citation>
    <scope>NUCLEOTIDE SEQUENCE [LARGE SCALE GENOMIC DNA]</scope>
</reference>
<dbReference type="PANTHER" id="PTHR44520">
    <property type="entry name" value="RESPONSE REGULATOR RCP1-RELATED"/>
    <property type="match status" value="1"/>
</dbReference>
<dbReference type="PROSITE" id="PS50110">
    <property type="entry name" value="RESPONSE_REGULATORY"/>
    <property type="match status" value="1"/>
</dbReference>
<keyword evidence="1" id="KW-0597">Phosphoprotein</keyword>
<protein>
    <recommendedName>
        <fullName evidence="2">Response regulatory domain-containing protein</fullName>
    </recommendedName>
</protein>
<dbReference type="RefSeq" id="WP_072707573.1">
    <property type="nucleotide sequence ID" value="NZ_FMJB01000059.1"/>
</dbReference>